<evidence type="ECO:0000256" key="7">
    <source>
        <dbReference type="SAM" id="MobiDB-lite"/>
    </source>
</evidence>
<dbReference type="eggNOG" id="KOG2065">
    <property type="taxonomic scope" value="Eukaryota"/>
</dbReference>
<dbReference type="OrthoDB" id="78652at2759"/>
<dbReference type="GO" id="GO:0031122">
    <property type="term" value="P:cytoplasmic microtubule organization"/>
    <property type="evidence" value="ECO:0007669"/>
    <property type="project" value="TreeGrafter"/>
</dbReference>
<proteinExistence type="inferred from homology"/>
<dbReference type="GO" id="GO:0005874">
    <property type="term" value="C:microtubule"/>
    <property type="evidence" value="ECO:0007669"/>
    <property type="project" value="UniProtKB-KW"/>
</dbReference>
<dbReference type="GO" id="GO:0000278">
    <property type="term" value="P:mitotic cell cycle"/>
    <property type="evidence" value="ECO:0007669"/>
    <property type="project" value="TreeGrafter"/>
</dbReference>
<accession>U1GIT0</accession>
<dbReference type="RefSeq" id="XP_007802638.1">
    <property type="nucleotide sequence ID" value="XM_007804447.1"/>
</dbReference>
<gene>
    <name evidence="10" type="ORF">EPUS_05588</name>
</gene>
<dbReference type="Pfam" id="PF17681">
    <property type="entry name" value="GCP_N_terminal"/>
    <property type="match status" value="1"/>
</dbReference>
<feature type="region of interest" description="Disordered" evidence="7">
    <location>
        <begin position="583"/>
        <end position="605"/>
    </location>
</feature>
<dbReference type="GO" id="GO:0043015">
    <property type="term" value="F:gamma-tubulin binding"/>
    <property type="evidence" value="ECO:0007669"/>
    <property type="project" value="InterPro"/>
</dbReference>
<dbReference type="HOGENOM" id="CLU_005595_0_0_1"/>
<keyword evidence="3 6" id="KW-0963">Cytoplasm</keyword>
<dbReference type="AlphaFoldDB" id="U1GIT0"/>
<keyword evidence="4 6" id="KW-0493">Microtubule</keyword>
<feature type="compositionally biased region" description="Polar residues" evidence="7">
    <location>
        <begin position="583"/>
        <end position="596"/>
    </location>
</feature>
<evidence type="ECO:0000313" key="11">
    <source>
        <dbReference type="Proteomes" id="UP000019373"/>
    </source>
</evidence>
<dbReference type="Gene3D" id="1.20.120.1900">
    <property type="entry name" value="Gamma-tubulin complex, C-terminal domain"/>
    <property type="match status" value="1"/>
</dbReference>
<evidence type="ECO:0000313" key="10">
    <source>
        <dbReference type="EMBL" id="ERF71716.1"/>
    </source>
</evidence>
<keyword evidence="5 6" id="KW-0206">Cytoskeleton</keyword>
<evidence type="ECO:0000256" key="6">
    <source>
        <dbReference type="RuleBase" id="RU363050"/>
    </source>
</evidence>
<protein>
    <recommendedName>
        <fullName evidence="6">Spindle pole body component</fullName>
    </recommendedName>
</protein>
<dbReference type="GO" id="GO:0051225">
    <property type="term" value="P:spindle assembly"/>
    <property type="evidence" value="ECO:0007669"/>
    <property type="project" value="TreeGrafter"/>
</dbReference>
<feature type="domain" description="Gamma tubulin complex component protein N-terminal" evidence="9">
    <location>
        <begin position="2"/>
        <end position="319"/>
    </location>
</feature>
<evidence type="ECO:0000256" key="3">
    <source>
        <dbReference type="ARBA" id="ARBA00022490"/>
    </source>
</evidence>
<comment type="similarity">
    <text evidence="2 6">Belongs to the TUBGCP family.</text>
</comment>
<reference evidence="11" key="1">
    <citation type="journal article" date="2014" name="BMC Genomics">
        <title>Genome characteristics reveal the impact of lichenization on lichen-forming fungus Endocarpon pusillum Hedwig (Verrucariales, Ascomycota).</title>
        <authorList>
            <person name="Wang Y.-Y."/>
            <person name="Liu B."/>
            <person name="Zhang X.-Y."/>
            <person name="Zhou Q.-M."/>
            <person name="Zhang T."/>
            <person name="Li H."/>
            <person name="Yu Y.-F."/>
            <person name="Zhang X.-L."/>
            <person name="Hao X.-Y."/>
            <person name="Wang M."/>
            <person name="Wang L."/>
            <person name="Wei J.-C."/>
        </authorList>
    </citation>
    <scope>NUCLEOTIDE SEQUENCE [LARGE SCALE GENOMIC DNA]</scope>
    <source>
        <strain evidence="11">Z07020 / HMAS-L-300199</strain>
    </source>
</reference>
<keyword evidence="11" id="KW-1185">Reference proteome</keyword>
<evidence type="ECO:0000256" key="1">
    <source>
        <dbReference type="ARBA" id="ARBA00004267"/>
    </source>
</evidence>
<dbReference type="GO" id="GO:0000922">
    <property type="term" value="C:spindle pole"/>
    <property type="evidence" value="ECO:0007669"/>
    <property type="project" value="InterPro"/>
</dbReference>
<dbReference type="GO" id="GO:0044732">
    <property type="term" value="C:mitotic spindle pole body"/>
    <property type="evidence" value="ECO:0007669"/>
    <property type="project" value="TreeGrafter"/>
</dbReference>
<feature type="region of interest" description="Disordered" evidence="7">
    <location>
        <begin position="731"/>
        <end position="758"/>
    </location>
</feature>
<dbReference type="GO" id="GO:0007020">
    <property type="term" value="P:microtubule nucleation"/>
    <property type="evidence" value="ECO:0007669"/>
    <property type="project" value="InterPro"/>
</dbReference>
<dbReference type="InterPro" id="IPR041470">
    <property type="entry name" value="GCP_N"/>
</dbReference>
<organism evidence="10 11">
    <name type="scientific">Endocarpon pusillum (strain Z07020 / HMAS-L-300199)</name>
    <name type="common">Lichen-forming fungus</name>
    <dbReference type="NCBI Taxonomy" id="1263415"/>
    <lineage>
        <taxon>Eukaryota</taxon>
        <taxon>Fungi</taxon>
        <taxon>Dikarya</taxon>
        <taxon>Ascomycota</taxon>
        <taxon>Pezizomycotina</taxon>
        <taxon>Eurotiomycetes</taxon>
        <taxon>Chaetothyriomycetidae</taxon>
        <taxon>Verrucariales</taxon>
        <taxon>Verrucariaceae</taxon>
        <taxon>Endocarpon</taxon>
    </lineage>
</organism>
<dbReference type="InterPro" id="IPR007259">
    <property type="entry name" value="GCP"/>
</dbReference>
<comment type="subcellular location">
    <subcellularLocation>
        <location evidence="1 6">Cytoplasm</location>
        <location evidence="1 6">Cytoskeleton</location>
        <location evidence="1 6">Microtubule organizing center</location>
    </subcellularLocation>
</comment>
<dbReference type="PANTHER" id="PTHR19302">
    <property type="entry name" value="GAMMA TUBULIN COMPLEX PROTEIN"/>
    <property type="match status" value="1"/>
</dbReference>
<evidence type="ECO:0000256" key="5">
    <source>
        <dbReference type="ARBA" id="ARBA00023212"/>
    </source>
</evidence>
<evidence type="ECO:0000259" key="9">
    <source>
        <dbReference type="Pfam" id="PF17681"/>
    </source>
</evidence>
<evidence type="ECO:0000259" key="8">
    <source>
        <dbReference type="Pfam" id="PF04130"/>
    </source>
</evidence>
<dbReference type="Pfam" id="PF04130">
    <property type="entry name" value="GCP_C_terminal"/>
    <property type="match status" value="1"/>
</dbReference>
<feature type="domain" description="Gamma tubulin complex component C-terminal" evidence="8">
    <location>
        <begin position="328"/>
        <end position="727"/>
    </location>
</feature>
<dbReference type="InterPro" id="IPR042241">
    <property type="entry name" value="GCP_C_sf"/>
</dbReference>
<dbReference type="EMBL" id="KE721194">
    <property type="protein sequence ID" value="ERF71716.1"/>
    <property type="molecule type" value="Genomic_DNA"/>
</dbReference>
<dbReference type="PANTHER" id="PTHR19302:SF27">
    <property type="entry name" value="GAMMA-TUBULIN COMPLEX COMPONENT 4"/>
    <property type="match status" value="1"/>
</dbReference>
<dbReference type="OMA" id="QLSMWLL"/>
<name>U1GIT0_ENDPU</name>
<dbReference type="InterPro" id="IPR040457">
    <property type="entry name" value="GCP_C"/>
</dbReference>
<evidence type="ECO:0000256" key="2">
    <source>
        <dbReference type="ARBA" id="ARBA00010337"/>
    </source>
</evidence>
<dbReference type="GO" id="GO:0051321">
    <property type="term" value="P:meiotic cell cycle"/>
    <property type="evidence" value="ECO:0007669"/>
    <property type="project" value="TreeGrafter"/>
</dbReference>
<dbReference type="GO" id="GO:0000930">
    <property type="term" value="C:gamma-tubulin complex"/>
    <property type="evidence" value="ECO:0007669"/>
    <property type="project" value="TreeGrafter"/>
</dbReference>
<sequence>MLQEILLCLAGHPSPLLRQPQTLETPAKPNIEHHLPLLSPPERALLSTVAHLSDLHIKIKRHASLVSTSHRSTICKAVASTIISKQLQGFMKKIVEVERSILTKDAGYVGGYGIVPLSAVVGEFAPWSRRLEWLWEVLRFMQPSEEGGTKLSSDQCRGASMMRYLREESHTGYSDLEEMALELVKVAEMVWLRQLSTWVLYGKLPTCASEDFFIQPQPGNQDISNPSPAEFSIRRECVPDFVPPPTASSILFIGQSLHQIRTRDQTLSTQSLSADPAMKLLPAHLEYLKAINLPISSSSFTNVIASIRLSMSQNALSQLLPFPKVLEILHVLQDFLLLGRGEFAISLISKADKMVNIGNYGQNALLPVREAGRLDELKIRDGELATVLNETWSELAALRTEGDLLDDTLERAREHLRVVNRDAKSSATDFSSLLFPSPTSLTLPLSPNSPIALFLTKDDIRLYSEMNSYLIAIRRAEIHLASLWKYSSLRRSHPCQIAPTVSSTVYLKRRSAERRKREDERNMKMRRYWAVASKAQFVISELGGYFQGDIANGYWQHFLSWLISQRGDNDIASAEASGLGTSTLTEVKGSRPSTGTSSQRFNASQSSAASSAYRQSALNQQRIPNDPATLARAHQRYLRALHSSLLLNVTGFTEALFDALRLLDHFVALFARLQSAQQNLDLEVDEGVVDALANHRADEHEILQEMERSRGSIEEHLDALVRELRDSVDQGHGEGAWDGDVSNIDRLDPSSSQYTPWRPRNIDGLLMKMEFIGAKAQSEATDTEDEDERYYSQ</sequence>
<dbReference type="GO" id="GO:0051011">
    <property type="term" value="F:microtubule minus-end binding"/>
    <property type="evidence" value="ECO:0007669"/>
    <property type="project" value="TreeGrafter"/>
</dbReference>
<evidence type="ECO:0000256" key="4">
    <source>
        <dbReference type="ARBA" id="ARBA00022701"/>
    </source>
</evidence>
<dbReference type="Proteomes" id="UP000019373">
    <property type="component" value="Unassembled WGS sequence"/>
</dbReference>
<dbReference type="GeneID" id="19240536"/>